<evidence type="ECO:0000256" key="1">
    <source>
        <dbReference type="SAM" id="MobiDB-lite"/>
    </source>
</evidence>
<dbReference type="EMBL" id="BONW01000044">
    <property type="protein sequence ID" value="GIG92552.1"/>
    <property type="molecule type" value="Genomic_DNA"/>
</dbReference>
<protein>
    <submittedName>
        <fullName evidence="2">Uncharacterized protein</fullName>
    </submittedName>
</protein>
<organism evidence="2 3">
    <name type="scientific">Plantactinospora endophytica</name>
    <dbReference type="NCBI Taxonomy" id="673535"/>
    <lineage>
        <taxon>Bacteria</taxon>
        <taxon>Bacillati</taxon>
        <taxon>Actinomycetota</taxon>
        <taxon>Actinomycetes</taxon>
        <taxon>Micromonosporales</taxon>
        <taxon>Micromonosporaceae</taxon>
        <taxon>Plantactinospora</taxon>
    </lineage>
</organism>
<proteinExistence type="predicted"/>
<dbReference type="Proteomes" id="UP000646749">
    <property type="component" value="Unassembled WGS sequence"/>
</dbReference>
<feature type="compositionally biased region" description="Basic residues" evidence="1">
    <location>
        <begin position="104"/>
        <end position="114"/>
    </location>
</feature>
<feature type="region of interest" description="Disordered" evidence="1">
    <location>
        <begin position="90"/>
        <end position="114"/>
    </location>
</feature>
<keyword evidence="3" id="KW-1185">Reference proteome</keyword>
<evidence type="ECO:0000313" key="3">
    <source>
        <dbReference type="Proteomes" id="UP000646749"/>
    </source>
</evidence>
<comment type="caution">
    <text evidence="2">The sequence shown here is derived from an EMBL/GenBank/DDBJ whole genome shotgun (WGS) entry which is preliminary data.</text>
</comment>
<evidence type="ECO:0000313" key="2">
    <source>
        <dbReference type="EMBL" id="GIG92552.1"/>
    </source>
</evidence>
<sequence>MRIREVRRHCRAWWLRWLFCRCGRRWRCPALTRSASVPPDRAAFRAGVRHFQTEAAIVRTAATARQAQPAPGNNQANRYYGWNGPTWARPAFDAGRPGDLTPAQRHRARHAERV</sequence>
<name>A0ABQ4EE79_9ACTN</name>
<reference evidence="2 3" key="1">
    <citation type="submission" date="2021-01" db="EMBL/GenBank/DDBJ databases">
        <title>Whole genome shotgun sequence of Plantactinospora endophytica NBRC 110450.</title>
        <authorList>
            <person name="Komaki H."/>
            <person name="Tamura T."/>
        </authorList>
    </citation>
    <scope>NUCLEOTIDE SEQUENCE [LARGE SCALE GENOMIC DNA]</scope>
    <source>
        <strain evidence="2 3">NBRC 110450</strain>
    </source>
</reference>
<accession>A0ABQ4EE79</accession>
<gene>
    <name evidence="2" type="ORF">Pen02_74880</name>
</gene>